<evidence type="ECO:0000256" key="1">
    <source>
        <dbReference type="ARBA" id="ARBA00022801"/>
    </source>
</evidence>
<name>A0ABT3CWB7_9BACT</name>
<evidence type="ECO:0000313" key="6">
    <source>
        <dbReference type="Proteomes" id="UP001300692"/>
    </source>
</evidence>
<dbReference type="PROSITE" id="PS50231">
    <property type="entry name" value="RICIN_B_LECTIN"/>
    <property type="match status" value="1"/>
</dbReference>
<evidence type="ECO:0000256" key="2">
    <source>
        <dbReference type="ARBA" id="ARBA00023295"/>
    </source>
</evidence>
<dbReference type="Gene3D" id="2.80.10.50">
    <property type="match status" value="2"/>
</dbReference>
<protein>
    <submittedName>
        <fullName evidence="5">RICIN domain-containing protein</fullName>
    </submittedName>
</protein>
<dbReference type="Pfam" id="PF00150">
    <property type="entry name" value="Cellulase"/>
    <property type="match status" value="1"/>
</dbReference>
<dbReference type="InterPro" id="IPR000772">
    <property type="entry name" value="Ricin_B_lectin"/>
</dbReference>
<feature type="domain" description="Ricin B lectin" evidence="4">
    <location>
        <begin position="357"/>
        <end position="494"/>
    </location>
</feature>
<dbReference type="Gene3D" id="3.20.20.80">
    <property type="entry name" value="Glycosidases"/>
    <property type="match status" value="1"/>
</dbReference>
<dbReference type="Proteomes" id="UP001300692">
    <property type="component" value="Unassembled WGS sequence"/>
</dbReference>
<proteinExistence type="inferred from homology"/>
<dbReference type="Pfam" id="PF14200">
    <property type="entry name" value="RicinB_lectin_2"/>
    <property type="match status" value="2"/>
</dbReference>
<dbReference type="InterPro" id="IPR018087">
    <property type="entry name" value="Glyco_hydro_5_CS"/>
</dbReference>
<sequence>MNRLKKVKGTLLGFCIAILICMGCTDDLGNENMLEPVEAELSSAAVGAAQIAGVNWADGRDNFVDGWVIPSGLDASDNYSTVSAKADAILSGFQTNMPGVNTVRLPINPPSVLESWWGAYSAAIDQAVDKDMKVIIAYWEGASSRDGIIDNMSDFWDMWDVVVAQYANESNVYFEVFNEPHGYSLSQLTTIYDDWLSEYPSVPRGRILLGGTGYSEDVKGVGADSRFSSCLLALHNYAFWTTHSTPSQWEQDWNNRIGSYASRTVVTEYGAGMTTGKNYNGSANGDNEVAYIQGSTNLFRNSSIGSVYWPGLRDGDSYSIQERSGSGTNITLSTTNQSGVDRIRYGWGENVSGGSGTTYYVIVNRNSGKALDVNGASTSDGANVIQWTSNGGQNQEWEIIDVGSGYSRIVNRNSGQDLDVNGGSTADGASVIQWPDNGGTNQQWEVIDNGGGYHRIINRNSGKALDVNGGSSSDGADVIQWPWSGGTNQQWELIEQ</sequence>
<keyword evidence="1 3" id="KW-0378">Hydrolase</keyword>
<dbReference type="PROSITE" id="PS00659">
    <property type="entry name" value="GLYCOSYL_HYDROL_F5"/>
    <property type="match status" value="1"/>
</dbReference>
<organism evidence="5 6">
    <name type="scientific">Reichenbachiella ulvae</name>
    <dbReference type="NCBI Taxonomy" id="2980104"/>
    <lineage>
        <taxon>Bacteria</taxon>
        <taxon>Pseudomonadati</taxon>
        <taxon>Bacteroidota</taxon>
        <taxon>Cytophagia</taxon>
        <taxon>Cytophagales</taxon>
        <taxon>Reichenbachiellaceae</taxon>
        <taxon>Reichenbachiella</taxon>
    </lineage>
</organism>
<dbReference type="CDD" id="cd23446">
    <property type="entry name" value="beta-trefoil_Ricin_1_3Gal43A"/>
    <property type="match status" value="1"/>
</dbReference>
<dbReference type="EMBL" id="JAOYOD010000001">
    <property type="protein sequence ID" value="MCV9387892.1"/>
    <property type="molecule type" value="Genomic_DNA"/>
</dbReference>
<dbReference type="RefSeq" id="WP_264138707.1">
    <property type="nucleotide sequence ID" value="NZ_JAOYOD010000001.1"/>
</dbReference>
<dbReference type="InterPro" id="IPR017853">
    <property type="entry name" value="GH"/>
</dbReference>
<evidence type="ECO:0000256" key="3">
    <source>
        <dbReference type="RuleBase" id="RU361153"/>
    </source>
</evidence>
<comment type="caution">
    <text evidence="5">The sequence shown here is derived from an EMBL/GenBank/DDBJ whole genome shotgun (WGS) entry which is preliminary data.</text>
</comment>
<comment type="similarity">
    <text evidence="3">Belongs to the glycosyl hydrolase 5 (cellulase A) family.</text>
</comment>
<evidence type="ECO:0000313" key="5">
    <source>
        <dbReference type="EMBL" id="MCV9387892.1"/>
    </source>
</evidence>
<keyword evidence="2 3" id="KW-0326">Glycosidase</keyword>
<keyword evidence="6" id="KW-1185">Reference proteome</keyword>
<gene>
    <name evidence="5" type="ORF">N7U62_14515</name>
</gene>
<dbReference type="InterPro" id="IPR001547">
    <property type="entry name" value="Glyco_hydro_5"/>
</dbReference>
<dbReference type="SUPFAM" id="SSF51445">
    <property type="entry name" value="(Trans)glycosidases"/>
    <property type="match status" value="1"/>
</dbReference>
<accession>A0ABT3CWB7</accession>
<evidence type="ECO:0000259" key="4">
    <source>
        <dbReference type="SMART" id="SM00458"/>
    </source>
</evidence>
<reference evidence="5 6" key="1">
    <citation type="submission" date="2022-10" db="EMBL/GenBank/DDBJ databases">
        <title>Comparative genomics and taxonomic characterization of three novel marine species of genus Reichenbachiella exhibiting antioxidant and polysaccharide degradation activities.</title>
        <authorList>
            <person name="Muhammad N."/>
            <person name="Lee Y.-J."/>
            <person name="Ko J."/>
            <person name="Kim S.-G."/>
        </authorList>
    </citation>
    <scope>NUCLEOTIDE SEQUENCE [LARGE SCALE GENOMIC DNA]</scope>
    <source>
        <strain evidence="5 6">ABR2-5</strain>
    </source>
</reference>
<dbReference type="InterPro" id="IPR035992">
    <property type="entry name" value="Ricin_B-like_lectins"/>
</dbReference>
<dbReference type="SUPFAM" id="SSF50370">
    <property type="entry name" value="Ricin B-like lectins"/>
    <property type="match status" value="1"/>
</dbReference>
<dbReference type="SMART" id="SM00458">
    <property type="entry name" value="RICIN"/>
    <property type="match status" value="1"/>
</dbReference>